<comment type="caution">
    <text evidence="1">The sequence shown here is derived from an EMBL/GenBank/DDBJ whole genome shotgun (WGS) entry which is preliminary data.</text>
</comment>
<dbReference type="AlphaFoldDB" id="A0A4Y2G4H7"/>
<reference evidence="1 2" key="1">
    <citation type="journal article" date="2019" name="Sci. Rep.">
        <title>Orb-weaving spider Araneus ventricosus genome elucidates the spidroin gene catalogue.</title>
        <authorList>
            <person name="Kono N."/>
            <person name="Nakamura H."/>
            <person name="Ohtoshi R."/>
            <person name="Moran D.A.P."/>
            <person name="Shinohara A."/>
            <person name="Yoshida Y."/>
            <person name="Fujiwara M."/>
            <person name="Mori M."/>
            <person name="Tomita M."/>
            <person name="Arakawa K."/>
        </authorList>
    </citation>
    <scope>NUCLEOTIDE SEQUENCE [LARGE SCALE GENOMIC DNA]</scope>
</reference>
<accession>A0A4Y2G4H7</accession>
<name>A0A4Y2G4H7_ARAVE</name>
<dbReference type="Proteomes" id="UP000499080">
    <property type="component" value="Unassembled WGS sequence"/>
</dbReference>
<protein>
    <submittedName>
        <fullName evidence="1">Uncharacterized protein</fullName>
    </submittedName>
</protein>
<keyword evidence="2" id="KW-1185">Reference proteome</keyword>
<proteinExistence type="predicted"/>
<evidence type="ECO:0000313" key="1">
    <source>
        <dbReference type="EMBL" id="GBM48610.1"/>
    </source>
</evidence>
<gene>
    <name evidence="1" type="ORF">AVEN_158179_1</name>
</gene>
<dbReference type="EMBL" id="BGPR01001221">
    <property type="protein sequence ID" value="GBM48610.1"/>
    <property type="molecule type" value="Genomic_DNA"/>
</dbReference>
<organism evidence="1 2">
    <name type="scientific">Araneus ventricosus</name>
    <name type="common">Orbweaver spider</name>
    <name type="synonym">Epeira ventricosa</name>
    <dbReference type="NCBI Taxonomy" id="182803"/>
    <lineage>
        <taxon>Eukaryota</taxon>
        <taxon>Metazoa</taxon>
        <taxon>Ecdysozoa</taxon>
        <taxon>Arthropoda</taxon>
        <taxon>Chelicerata</taxon>
        <taxon>Arachnida</taxon>
        <taxon>Araneae</taxon>
        <taxon>Araneomorphae</taxon>
        <taxon>Entelegynae</taxon>
        <taxon>Araneoidea</taxon>
        <taxon>Araneidae</taxon>
        <taxon>Araneus</taxon>
    </lineage>
</organism>
<sequence>MVMKTITFVVSMEELQGVTSKYCESPHKSKMGTTRLSATLSTCSEIQGEFEKFGEWTHKIKETMYANIIPLLAFKVITISYNTLLTSVVQLLETVSKHCFRYHSKHR</sequence>
<evidence type="ECO:0000313" key="2">
    <source>
        <dbReference type="Proteomes" id="UP000499080"/>
    </source>
</evidence>